<feature type="binding site" evidence="11">
    <location>
        <position position="178"/>
    </location>
    <ligand>
        <name>FAD</name>
        <dbReference type="ChEBI" id="CHEBI:57692"/>
    </ligand>
</feature>
<evidence type="ECO:0000256" key="11">
    <source>
        <dbReference type="HAMAP-Rule" id="MF_00129"/>
    </source>
</evidence>
<evidence type="ECO:0000256" key="9">
    <source>
        <dbReference type="ARBA" id="ARBA00025948"/>
    </source>
</evidence>
<evidence type="ECO:0000256" key="6">
    <source>
        <dbReference type="ARBA" id="ARBA00022694"/>
    </source>
</evidence>
<keyword evidence="11" id="KW-0963">Cytoplasm</keyword>
<evidence type="ECO:0000313" key="14">
    <source>
        <dbReference type="Proteomes" id="UP000266426"/>
    </source>
</evidence>
<evidence type="ECO:0000256" key="2">
    <source>
        <dbReference type="ARBA" id="ARBA00003717"/>
    </source>
</evidence>
<dbReference type="PROSITE" id="PS01280">
    <property type="entry name" value="GIDA_1"/>
    <property type="match status" value="1"/>
</dbReference>
<organism evidence="13 14">
    <name type="scientific">Candidatus Auribacter fodinae</name>
    <dbReference type="NCBI Taxonomy" id="2093366"/>
    <lineage>
        <taxon>Bacteria</taxon>
        <taxon>Pseudomonadati</taxon>
        <taxon>Candidatus Auribacterota</taxon>
        <taxon>Candidatus Auribacteria</taxon>
        <taxon>Candidatus Auribacterales</taxon>
        <taxon>Candidatus Auribacteraceae</taxon>
        <taxon>Candidatus Auribacter</taxon>
    </lineage>
</organism>
<comment type="function">
    <text evidence="2 11">NAD-binding protein involved in the addition of a carboxymethylaminomethyl (cmnm) group at the wobble position (U34) of certain tRNAs, forming tRNA-cmnm(5)s(2)U34.</text>
</comment>
<evidence type="ECO:0000256" key="10">
    <source>
        <dbReference type="ARBA" id="ARBA00031800"/>
    </source>
</evidence>
<dbReference type="PANTHER" id="PTHR11806:SF0">
    <property type="entry name" value="PROTEIN MTO1 HOMOLOG, MITOCHONDRIAL"/>
    <property type="match status" value="1"/>
</dbReference>
<evidence type="ECO:0000313" key="13">
    <source>
        <dbReference type="EMBL" id="RJP60953.1"/>
    </source>
</evidence>
<dbReference type="InterPro" id="IPR026904">
    <property type="entry name" value="MnmG_C"/>
</dbReference>
<dbReference type="NCBIfam" id="TIGR00136">
    <property type="entry name" value="mnmG_gidA"/>
    <property type="match status" value="1"/>
</dbReference>
<proteinExistence type="inferred from homology"/>
<dbReference type="InterPro" id="IPR002218">
    <property type="entry name" value="MnmG-rel"/>
</dbReference>
<dbReference type="PROSITE" id="PS01281">
    <property type="entry name" value="GIDA_2"/>
    <property type="match status" value="1"/>
</dbReference>
<dbReference type="SUPFAM" id="SSF51905">
    <property type="entry name" value="FAD/NAD(P)-binding domain"/>
    <property type="match status" value="1"/>
</dbReference>
<gene>
    <name evidence="11 13" type="primary">mnmG</name>
    <name evidence="11" type="synonym">gidA</name>
    <name evidence="13" type="ORF">C4541_03135</name>
</gene>
<evidence type="ECO:0000256" key="4">
    <source>
        <dbReference type="ARBA" id="ARBA00020461"/>
    </source>
</evidence>
<dbReference type="InterPro" id="IPR040131">
    <property type="entry name" value="MnmG_N"/>
</dbReference>
<dbReference type="HAMAP" id="MF_00129">
    <property type="entry name" value="MnmG_GidA"/>
    <property type="match status" value="1"/>
</dbReference>
<evidence type="ECO:0000259" key="12">
    <source>
        <dbReference type="SMART" id="SM01228"/>
    </source>
</evidence>
<dbReference type="GO" id="GO:0030488">
    <property type="term" value="P:tRNA methylation"/>
    <property type="evidence" value="ECO:0007669"/>
    <property type="project" value="TreeGrafter"/>
</dbReference>
<evidence type="ECO:0000256" key="3">
    <source>
        <dbReference type="ARBA" id="ARBA00007653"/>
    </source>
</evidence>
<keyword evidence="5 11" id="KW-0285">Flavoprotein</keyword>
<evidence type="ECO:0000256" key="7">
    <source>
        <dbReference type="ARBA" id="ARBA00022827"/>
    </source>
</evidence>
<dbReference type="GO" id="GO:0005829">
    <property type="term" value="C:cytosol"/>
    <property type="evidence" value="ECO:0007669"/>
    <property type="project" value="TreeGrafter"/>
</dbReference>
<dbReference type="InterPro" id="IPR036188">
    <property type="entry name" value="FAD/NAD-bd_sf"/>
</dbReference>
<evidence type="ECO:0000256" key="5">
    <source>
        <dbReference type="ARBA" id="ARBA00022630"/>
    </source>
</evidence>
<evidence type="ECO:0000256" key="8">
    <source>
        <dbReference type="ARBA" id="ARBA00023027"/>
    </source>
</evidence>
<feature type="binding site" evidence="11">
    <location>
        <begin position="270"/>
        <end position="284"/>
    </location>
    <ligand>
        <name>NAD(+)</name>
        <dbReference type="ChEBI" id="CHEBI:57540"/>
    </ligand>
</feature>
<sequence length="608" mass="67757">MRTSYDIIVIGAGHAGCEAALAGARMGFSTLLITMNLDTIAQMSCNPAIGGLAKGHLVKEIDALGGEMARITDLSCIQFRMLNTKKGPAVWAPRAQADKKAYQFTMKQVLEEQKNLDLLQDTVLDIHVDGNRVTGVSTRYKPGLTARSVIVTPGTFLNGLIHIGFTSFPSGRFGEFASTDLSENLLRIGLKLGRLKTGTPPRIKASSIDFSKCEEQPPDEVYYPFSRKYNQPVLPQVSCYITYTTAKTKEVIMGNLDKSPLYSGLIKGIGPRYCPSIEDKIVKFPDKEKHQVFLEPEGINTEEIYVNGISSSLPQDVQEQIIRSIIGLEEAVIMRYAYGIEYDFVTTDQIKPTLETRSIEGLYLAGQINGTSGYEEAAAQGLMAGINAGLKLRGAEPFILGRHEAYIGVMLDDLITKIPTEPYRMFTSRAEFRLLLRQDNAYQRLAKYGYDAGLINSEIYTEVEAGIQRVKNEIDRLNNTVYQDTTALKLLRRQDYTYQRLISDGIIVPPEPALSDPEINDVEIDIKYEGYIARQAHQAEKLVKYEQWPIPDGFDFSAVIGLRREAKDKLVTNRPTTLGQALRIPGVNPADIQIIMVYLERARRAESL</sequence>
<dbReference type="Pfam" id="PF01134">
    <property type="entry name" value="GIDA"/>
    <property type="match status" value="1"/>
</dbReference>
<feature type="binding site" evidence="11">
    <location>
        <begin position="11"/>
        <end position="16"/>
    </location>
    <ligand>
        <name>FAD</name>
        <dbReference type="ChEBI" id="CHEBI:57692"/>
    </ligand>
</feature>
<dbReference type="PANTHER" id="PTHR11806">
    <property type="entry name" value="GLUCOSE INHIBITED DIVISION PROTEIN A"/>
    <property type="match status" value="1"/>
</dbReference>
<dbReference type="GO" id="GO:0050660">
    <property type="term" value="F:flavin adenine dinucleotide binding"/>
    <property type="evidence" value="ECO:0007669"/>
    <property type="project" value="UniProtKB-UniRule"/>
</dbReference>
<reference evidence="13 14" key="1">
    <citation type="journal article" date="2017" name="ISME J.">
        <title>Energy and carbon metabolisms in a deep terrestrial subsurface fluid microbial community.</title>
        <authorList>
            <person name="Momper L."/>
            <person name="Jungbluth S.P."/>
            <person name="Lee M.D."/>
            <person name="Amend J.P."/>
        </authorList>
    </citation>
    <scope>NUCLEOTIDE SEQUENCE [LARGE SCALE GENOMIC DNA]</scope>
    <source>
        <strain evidence="13">SURF_26</strain>
    </source>
</reference>
<feature type="domain" description="tRNA uridine 5-carboxymethylaminomethyl modification enzyme C-terminal subdomain" evidence="12">
    <location>
        <begin position="526"/>
        <end position="597"/>
    </location>
</feature>
<dbReference type="InterPro" id="IPR004416">
    <property type="entry name" value="MnmG"/>
</dbReference>
<dbReference type="SMART" id="SM01228">
    <property type="entry name" value="GIDA_assoc_3"/>
    <property type="match status" value="1"/>
</dbReference>
<dbReference type="FunFam" id="1.10.150.570:FF:000001">
    <property type="entry name" value="tRNA uridine 5-carboxymethylaminomethyl modification enzyme MnmG"/>
    <property type="match status" value="1"/>
</dbReference>
<keyword evidence="7 11" id="KW-0274">FAD</keyword>
<dbReference type="AlphaFoldDB" id="A0A3A4R8F2"/>
<dbReference type="InterPro" id="IPR020595">
    <property type="entry name" value="MnmG-rel_CS"/>
</dbReference>
<protein>
    <recommendedName>
        <fullName evidence="4 11">tRNA uridine 5-carboxymethylaminomethyl modification enzyme MnmG</fullName>
    </recommendedName>
    <alternativeName>
        <fullName evidence="10 11">Glucose-inhibited division protein A</fullName>
    </alternativeName>
</protein>
<keyword evidence="6 11" id="KW-0819">tRNA processing</keyword>
<accession>A0A3A4R8F2</accession>
<dbReference type="Pfam" id="PF13932">
    <property type="entry name" value="SAM_GIDA_C"/>
    <property type="match status" value="1"/>
</dbReference>
<keyword evidence="8 11" id="KW-0520">NAD</keyword>
<comment type="cofactor">
    <cofactor evidence="1 11">
        <name>FAD</name>
        <dbReference type="ChEBI" id="CHEBI:57692"/>
    </cofactor>
</comment>
<comment type="similarity">
    <text evidence="3 11">Belongs to the MnmG family.</text>
</comment>
<name>A0A3A4R8F2_9BACT</name>
<dbReference type="InterPro" id="IPR049312">
    <property type="entry name" value="GIDA_C_N"/>
</dbReference>
<dbReference type="InterPro" id="IPR047001">
    <property type="entry name" value="MnmG_C_subdom"/>
</dbReference>
<dbReference type="InterPro" id="IPR044920">
    <property type="entry name" value="MnmG_C_subdom_sf"/>
</dbReference>
<dbReference type="Pfam" id="PF21680">
    <property type="entry name" value="GIDA_C_1st"/>
    <property type="match status" value="1"/>
</dbReference>
<comment type="subunit">
    <text evidence="9 11">Homodimer. Heterotetramer of two MnmE and two MnmG subunits.</text>
</comment>
<comment type="caution">
    <text evidence="13">The sequence shown here is derived from an EMBL/GenBank/DDBJ whole genome shotgun (WGS) entry which is preliminary data.</text>
</comment>
<dbReference type="Gene3D" id="1.10.10.1800">
    <property type="entry name" value="tRNA uridine 5-carboxymethylaminomethyl modification enzyme MnmG/GidA"/>
    <property type="match status" value="1"/>
</dbReference>
<evidence type="ECO:0000256" key="1">
    <source>
        <dbReference type="ARBA" id="ARBA00001974"/>
    </source>
</evidence>
<feature type="binding site" evidence="11">
    <location>
        <position position="123"/>
    </location>
    <ligand>
        <name>FAD</name>
        <dbReference type="ChEBI" id="CHEBI:57692"/>
    </ligand>
</feature>
<dbReference type="Proteomes" id="UP000266426">
    <property type="component" value="Unassembled WGS sequence"/>
</dbReference>
<dbReference type="FunFam" id="3.50.50.60:FF:000002">
    <property type="entry name" value="tRNA uridine 5-carboxymethylaminomethyl modification enzyme MnmG"/>
    <property type="match status" value="1"/>
</dbReference>
<dbReference type="Gene3D" id="3.50.50.60">
    <property type="entry name" value="FAD/NAD(P)-binding domain"/>
    <property type="match status" value="2"/>
</dbReference>
<comment type="subcellular location">
    <subcellularLocation>
        <location evidence="11">Cytoplasm</location>
    </subcellularLocation>
</comment>
<feature type="binding site" evidence="11">
    <location>
        <position position="367"/>
    </location>
    <ligand>
        <name>FAD</name>
        <dbReference type="ChEBI" id="CHEBI:57692"/>
    </ligand>
</feature>
<dbReference type="GO" id="GO:0002098">
    <property type="term" value="P:tRNA wobble uridine modification"/>
    <property type="evidence" value="ECO:0007669"/>
    <property type="project" value="InterPro"/>
</dbReference>
<dbReference type="Gene3D" id="1.10.150.570">
    <property type="entry name" value="GidA associated domain, C-terminal subdomain"/>
    <property type="match status" value="1"/>
</dbReference>
<dbReference type="EMBL" id="QZJZ01000019">
    <property type="protein sequence ID" value="RJP60953.1"/>
    <property type="molecule type" value="Genomic_DNA"/>
</dbReference>